<evidence type="ECO:0000256" key="4">
    <source>
        <dbReference type="ARBA" id="ARBA00022692"/>
    </source>
</evidence>
<dbReference type="CDD" id="cd00051">
    <property type="entry name" value="EFh"/>
    <property type="match status" value="1"/>
</dbReference>
<reference evidence="12 13" key="1">
    <citation type="journal article" date="2018" name="PLoS Genet.">
        <title>Population sequencing reveals clonal diversity and ancestral inbreeding in the grapevine cultivar Chardonnay.</title>
        <authorList>
            <person name="Roach M.J."/>
            <person name="Johnson D.L."/>
            <person name="Bohlmann J."/>
            <person name="van Vuuren H.J."/>
            <person name="Jones S.J."/>
            <person name="Pretorius I.S."/>
            <person name="Schmidt S.A."/>
            <person name="Borneman A.R."/>
        </authorList>
    </citation>
    <scope>NUCLEOTIDE SEQUENCE [LARGE SCALE GENOMIC DNA]</scope>
    <source>
        <strain evidence="13">cv. Chardonnay</strain>
        <tissue evidence="12">Leaf</tissue>
    </source>
</reference>
<dbReference type="GO" id="GO:0016020">
    <property type="term" value="C:membrane"/>
    <property type="evidence" value="ECO:0007669"/>
    <property type="project" value="InterPro"/>
</dbReference>
<dbReference type="GO" id="GO:0005509">
    <property type="term" value="F:calcium ion binding"/>
    <property type="evidence" value="ECO:0007669"/>
    <property type="project" value="InterPro"/>
</dbReference>
<feature type="domain" description="EF-hand" evidence="11">
    <location>
        <begin position="300"/>
        <end position="335"/>
    </location>
</feature>
<dbReference type="GO" id="GO:0012505">
    <property type="term" value="C:endomembrane system"/>
    <property type="evidence" value="ECO:0007669"/>
    <property type="project" value="UniProtKB-SubCell"/>
</dbReference>
<proteinExistence type="predicted"/>
<feature type="transmembrane region" description="Helical" evidence="9">
    <location>
        <begin position="78"/>
        <end position="97"/>
    </location>
</feature>
<dbReference type="Pfam" id="PF13499">
    <property type="entry name" value="EF-hand_7"/>
    <property type="match status" value="1"/>
</dbReference>
<evidence type="ECO:0000256" key="3">
    <source>
        <dbReference type="ARBA" id="ARBA00022449"/>
    </source>
</evidence>
<comment type="subcellular location">
    <subcellularLocation>
        <location evidence="1">Endomembrane system</location>
        <topology evidence="1">Multi-pass membrane protein</topology>
    </subcellularLocation>
</comment>
<protein>
    <submittedName>
        <fullName evidence="12">Sodium/calcium exchanger NCL</fullName>
    </submittedName>
</protein>
<keyword evidence="3" id="KW-0050">Antiport</keyword>
<dbReference type="Pfam" id="PF01699">
    <property type="entry name" value="Na_Ca_ex"/>
    <property type="match status" value="1"/>
</dbReference>
<feature type="transmembrane region" description="Helical" evidence="9">
    <location>
        <begin position="382"/>
        <end position="401"/>
    </location>
</feature>
<dbReference type="SUPFAM" id="SSF47473">
    <property type="entry name" value="EF-hand"/>
    <property type="match status" value="1"/>
</dbReference>
<keyword evidence="5" id="KW-0106">Calcium</keyword>
<keyword evidence="4 9" id="KW-0812">Transmembrane</keyword>
<dbReference type="PROSITE" id="PS00018">
    <property type="entry name" value="EF_HAND_1"/>
    <property type="match status" value="2"/>
</dbReference>
<evidence type="ECO:0000256" key="1">
    <source>
        <dbReference type="ARBA" id="ARBA00004127"/>
    </source>
</evidence>
<sequence>MATTASGSVLLLLLLAAGASVDGRVISNRTSSTGLVSDGVHDHRDGSPYLLLRSFSAVSASDSCDQTYGFMPCTTTTVGNLFLILVYGYLMFLAATYLSSGSELLLELLGPGLVGGLLLPILGALPDAMLILGTDFALFSLFFNREIVVSGLSGSTETAQSQVSVGMGLLAGSTVMLLTIIWGTCVIVGKCDLQDSVAKDSQDTKGFSLTGSGVSTDIWTSYAAIIMVFVPWIQKRRLAYAKHKHVISGLLKHLRKRALRKAPNGGRLFHTIDENHDGNLSKAELRALIVGIQFEEIDLDKNEAVDKVMSDFDTSNDQFVDEGEFVKGISRWLMEAKRYGGSGPDAGPNSSSVLDAFHRSTIGLGGDQSDEVVEAVENPKWITFKAVMMLLLGTLIAAVFADPLVDAVDNFSDATSIPTFFISFIALPLATNSSEAVSAIIFASRKRTGLVFDIFRGVFLPFSSM</sequence>
<keyword evidence="6 9" id="KW-1133">Transmembrane helix</keyword>
<evidence type="ECO:0000256" key="5">
    <source>
        <dbReference type="ARBA" id="ARBA00022837"/>
    </source>
</evidence>
<accession>A0A438J4N0</accession>
<dbReference type="PANTHER" id="PTHR31503:SF36">
    <property type="entry name" value="SODIUM_CALCIUM EXCHANGER MEMBRANE REGION DOMAIN-CONTAINING PROTEIN"/>
    <property type="match status" value="1"/>
</dbReference>
<dbReference type="InterPro" id="IPR018247">
    <property type="entry name" value="EF_Hand_1_Ca_BS"/>
</dbReference>
<gene>
    <name evidence="12" type="primary">NCL_11</name>
    <name evidence="12" type="ORF">CK203_021624</name>
</gene>
<evidence type="ECO:0000256" key="9">
    <source>
        <dbReference type="SAM" id="Phobius"/>
    </source>
</evidence>
<dbReference type="PROSITE" id="PS50222">
    <property type="entry name" value="EF_HAND_2"/>
    <property type="match status" value="2"/>
</dbReference>
<dbReference type="InterPro" id="IPR004837">
    <property type="entry name" value="NaCa_Exmemb"/>
</dbReference>
<dbReference type="EMBL" id="QGNW01000063">
    <property type="protein sequence ID" value="RVX03866.1"/>
    <property type="molecule type" value="Genomic_DNA"/>
</dbReference>
<feature type="transmembrane region" description="Helical" evidence="9">
    <location>
        <begin position="128"/>
        <end position="144"/>
    </location>
</feature>
<feature type="signal peptide" evidence="10">
    <location>
        <begin position="1"/>
        <end position="23"/>
    </location>
</feature>
<dbReference type="Gene3D" id="1.10.238.10">
    <property type="entry name" value="EF-hand"/>
    <property type="match status" value="1"/>
</dbReference>
<dbReference type="PANTHER" id="PTHR31503">
    <property type="entry name" value="VACUOLAR CALCIUM ION TRANSPORTER"/>
    <property type="match status" value="1"/>
</dbReference>
<evidence type="ECO:0000256" key="8">
    <source>
        <dbReference type="ARBA" id="ARBA00023136"/>
    </source>
</evidence>
<name>A0A438J4N0_VITVI</name>
<evidence type="ECO:0000259" key="11">
    <source>
        <dbReference type="PROSITE" id="PS50222"/>
    </source>
</evidence>
<keyword evidence="2" id="KW-0813">Transport</keyword>
<evidence type="ECO:0000256" key="10">
    <source>
        <dbReference type="SAM" id="SignalP"/>
    </source>
</evidence>
<evidence type="ECO:0000256" key="7">
    <source>
        <dbReference type="ARBA" id="ARBA00023065"/>
    </source>
</evidence>
<dbReference type="Proteomes" id="UP000288805">
    <property type="component" value="Unassembled WGS sequence"/>
</dbReference>
<organism evidence="12 13">
    <name type="scientific">Vitis vinifera</name>
    <name type="common">Grape</name>
    <dbReference type="NCBI Taxonomy" id="29760"/>
    <lineage>
        <taxon>Eukaryota</taxon>
        <taxon>Viridiplantae</taxon>
        <taxon>Streptophyta</taxon>
        <taxon>Embryophyta</taxon>
        <taxon>Tracheophyta</taxon>
        <taxon>Spermatophyta</taxon>
        <taxon>Magnoliopsida</taxon>
        <taxon>eudicotyledons</taxon>
        <taxon>Gunneridae</taxon>
        <taxon>Pentapetalae</taxon>
        <taxon>rosids</taxon>
        <taxon>Vitales</taxon>
        <taxon>Vitaceae</taxon>
        <taxon>Viteae</taxon>
        <taxon>Vitis</taxon>
    </lineage>
</organism>
<evidence type="ECO:0000256" key="2">
    <source>
        <dbReference type="ARBA" id="ARBA00022448"/>
    </source>
</evidence>
<evidence type="ECO:0000256" key="6">
    <source>
        <dbReference type="ARBA" id="ARBA00022989"/>
    </source>
</evidence>
<dbReference type="AlphaFoldDB" id="A0A438J4N0"/>
<evidence type="ECO:0000313" key="13">
    <source>
        <dbReference type="Proteomes" id="UP000288805"/>
    </source>
</evidence>
<dbReference type="InterPro" id="IPR004713">
    <property type="entry name" value="CaH_exchang"/>
</dbReference>
<keyword evidence="8 9" id="KW-0472">Membrane</keyword>
<feature type="transmembrane region" description="Helical" evidence="9">
    <location>
        <begin position="421"/>
        <end position="443"/>
    </location>
</feature>
<feature type="domain" description="EF-hand" evidence="11">
    <location>
        <begin position="267"/>
        <end position="295"/>
    </location>
</feature>
<dbReference type="InterPro" id="IPR011992">
    <property type="entry name" value="EF-hand-dom_pair"/>
</dbReference>
<keyword evidence="7" id="KW-0406">Ion transport</keyword>
<dbReference type="SMART" id="SM00054">
    <property type="entry name" value="EFh"/>
    <property type="match status" value="2"/>
</dbReference>
<dbReference type="InterPro" id="IPR002048">
    <property type="entry name" value="EF_hand_dom"/>
</dbReference>
<comment type="caution">
    <text evidence="12">The sequence shown here is derived from an EMBL/GenBank/DDBJ whole genome shotgun (WGS) entry which is preliminary data.</text>
</comment>
<dbReference type="GO" id="GO:0015368">
    <property type="term" value="F:calcium:monoatomic cation antiporter activity"/>
    <property type="evidence" value="ECO:0007669"/>
    <property type="project" value="UniProtKB-ARBA"/>
</dbReference>
<evidence type="ECO:0000313" key="12">
    <source>
        <dbReference type="EMBL" id="RVX03866.1"/>
    </source>
</evidence>
<feature type="transmembrane region" description="Helical" evidence="9">
    <location>
        <begin position="165"/>
        <end position="189"/>
    </location>
</feature>
<feature type="transmembrane region" description="Helical" evidence="9">
    <location>
        <begin position="209"/>
        <end position="233"/>
    </location>
</feature>
<feature type="chain" id="PRO_5019539708" evidence="10">
    <location>
        <begin position="24"/>
        <end position="465"/>
    </location>
</feature>
<keyword evidence="10" id="KW-0732">Signal</keyword>